<dbReference type="PROSITE" id="PS00211">
    <property type="entry name" value="ABC_TRANSPORTER_1"/>
    <property type="match status" value="1"/>
</dbReference>
<evidence type="ECO:0000256" key="4">
    <source>
        <dbReference type="ARBA" id="ARBA00022967"/>
    </source>
</evidence>
<dbReference type="EMBL" id="SDHZ01000003">
    <property type="protein sequence ID" value="RXK81912.1"/>
    <property type="molecule type" value="Genomic_DNA"/>
</dbReference>
<protein>
    <submittedName>
        <fullName evidence="6">ATP-binding cassette domain-containing protein</fullName>
    </submittedName>
</protein>
<dbReference type="SUPFAM" id="SSF52540">
    <property type="entry name" value="P-loop containing nucleoside triphosphate hydrolases"/>
    <property type="match status" value="1"/>
</dbReference>
<feature type="domain" description="ABC transporter" evidence="5">
    <location>
        <begin position="3"/>
        <end position="214"/>
    </location>
</feature>
<evidence type="ECO:0000313" key="7">
    <source>
        <dbReference type="Proteomes" id="UP000290545"/>
    </source>
</evidence>
<dbReference type="Pfam" id="PF00005">
    <property type="entry name" value="ABC_tran"/>
    <property type="match status" value="1"/>
</dbReference>
<dbReference type="Proteomes" id="UP000290545">
    <property type="component" value="Unassembled WGS sequence"/>
</dbReference>
<keyword evidence="3 6" id="KW-0067">ATP-binding</keyword>
<keyword evidence="2" id="KW-0547">Nucleotide-binding</keyword>
<reference evidence="6 7" key="1">
    <citation type="submission" date="2019-01" db="EMBL/GenBank/DDBJ databases">
        <title>Filimonas sp. strain TTM-71.</title>
        <authorList>
            <person name="Chen W.-M."/>
        </authorList>
    </citation>
    <scope>NUCLEOTIDE SEQUENCE [LARGE SCALE GENOMIC DNA]</scope>
    <source>
        <strain evidence="6 7">TTM-71</strain>
    </source>
</reference>
<dbReference type="Gene3D" id="3.40.50.300">
    <property type="entry name" value="P-loop containing nucleotide triphosphate hydrolases"/>
    <property type="match status" value="1"/>
</dbReference>
<sequence>MQIILSKVIPTPLRDKMQQRESEIWNKELVFEPGQWVKIKAPSGTGKTTLVHILYKLRHDYSGKVQWNGKDLTSCPAAELAVMRQSSISVIFQDMRLFSNLTARENIELNRILPVHPRYAVEKIDEMAARLQVSHILDQRAGLCSYGEQQRIAIIRALIQPFQWLIMDEPFSHLDEENTRKAAALIAEECTLRKAGFLLTDLDEDDYFAYTRYLGL</sequence>
<comment type="caution">
    <text evidence="6">The sequence shown here is derived from an EMBL/GenBank/DDBJ whole genome shotgun (WGS) entry which is preliminary data.</text>
</comment>
<dbReference type="PANTHER" id="PTHR42798">
    <property type="entry name" value="LIPOPROTEIN-RELEASING SYSTEM ATP-BINDING PROTEIN LOLD"/>
    <property type="match status" value="1"/>
</dbReference>
<evidence type="ECO:0000256" key="2">
    <source>
        <dbReference type="ARBA" id="ARBA00022741"/>
    </source>
</evidence>
<gene>
    <name evidence="6" type="ORF">ESB13_19210</name>
</gene>
<dbReference type="GO" id="GO:0016887">
    <property type="term" value="F:ATP hydrolysis activity"/>
    <property type="evidence" value="ECO:0007669"/>
    <property type="project" value="InterPro"/>
</dbReference>
<dbReference type="InterPro" id="IPR017871">
    <property type="entry name" value="ABC_transporter-like_CS"/>
</dbReference>
<evidence type="ECO:0000313" key="6">
    <source>
        <dbReference type="EMBL" id="RXK81912.1"/>
    </source>
</evidence>
<keyword evidence="4" id="KW-1278">Translocase</keyword>
<dbReference type="InterPro" id="IPR027417">
    <property type="entry name" value="P-loop_NTPase"/>
</dbReference>
<proteinExistence type="inferred from homology"/>
<evidence type="ECO:0000256" key="3">
    <source>
        <dbReference type="ARBA" id="ARBA00022840"/>
    </source>
</evidence>
<comment type="similarity">
    <text evidence="1">Belongs to the ABC transporter superfamily.</text>
</comment>
<dbReference type="AlphaFoldDB" id="A0A4Q1D3C3"/>
<dbReference type="InterPro" id="IPR003439">
    <property type="entry name" value="ABC_transporter-like_ATP-bd"/>
</dbReference>
<accession>A0A4Q1D3C3</accession>
<keyword evidence="7" id="KW-1185">Reference proteome</keyword>
<name>A0A4Q1D3C3_9BACT</name>
<dbReference type="PANTHER" id="PTHR42798:SF7">
    <property type="entry name" value="ALPHA-D-RIBOSE 1-METHYLPHOSPHONATE 5-TRIPHOSPHATE SYNTHASE SUBUNIT PHNL"/>
    <property type="match status" value="1"/>
</dbReference>
<dbReference type="OrthoDB" id="1098100at2"/>
<organism evidence="6 7">
    <name type="scientific">Filimonas effusa</name>
    <dbReference type="NCBI Taxonomy" id="2508721"/>
    <lineage>
        <taxon>Bacteria</taxon>
        <taxon>Pseudomonadati</taxon>
        <taxon>Bacteroidota</taxon>
        <taxon>Chitinophagia</taxon>
        <taxon>Chitinophagales</taxon>
        <taxon>Chitinophagaceae</taxon>
        <taxon>Filimonas</taxon>
    </lineage>
</organism>
<evidence type="ECO:0000259" key="5">
    <source>
        <dbReference type="PROSITE" id="PS50893"/>
    </source>
</evidence>
<dbReference type="PROSITE" id="PS50893">
    <property type="entry name" value="ABC_TRANSPORTER_2"/>
    <property type="match status" value="1"/>
</dbReference>
<dbReference type="GO" id="GO:0005524">
    <property type="term" value="F:ATP binding"/>
    <property type="evidence" value="ECO:0007669"/>
    <property type="project" value="UniProtKB-KW"/>
</dbReference>
<evidence type="ECO:0000256" key="1">
    <source>
        <dbReference type="ARBA" id="ARBA00005417"/>
    </source>
</evidence>
<dbReference type="RefSeq" id="WP_129005309.1">
    <property type="nucleotide sequence ID" value="NZ_SDHZ01000003.1"/>
</dbReference>